<organism evidence="4 5">
    <name type="scientific">Leucothrix pacifica</name>
    <dbReference type="NCBI Taxonomy" id="1247513"/>
    <lineage>
        <taxon>Bacteria</taxon>
        <taxon>Pseudomonadati</taxon>
        <taxon>Pseudomonadota</taxon>
        <taxon>Gammaproteobacteria</taxon>
        <taxon>Thiotrichales</taxon>
        <taxon>Thiotrichaceae</taxon>
        <taxon>Leucothrix</taxon>
    </lineage>
</organism>
<reference evidence="4 5" key="1">
    <citation type="submission" date="2018-05" db="EMBL/GenBank/DDBJ databases">
        <title>Leucothrix arctica sp. nov., isolated from Arctic seawater.</title>
        <authorList>
            <person name="Choi A."/>
            <person name="Baek K."/>
        </authorList>
    </citation>
    <scope>NUCLEOTIDE SEQUENCE [LARGE SCALE GENOMIC DNA]</scope>
    <source>
        <strain evidence="4 5">JCM 18388</strain>
    </source>
</reference>
<gene>
    <name evidence="4" type="ORF">DKW60_13095</name>
</gene>
<dbReference type="GO" id="GO:0003677">
    <property type="term" value="F:DNA binding"/>
    <property type="evidence" value="ECO:0007669"/>
    <property type="project" value="UniProtKB-UniRule"/>
</dbReference>
<dbReference type="InterPro" id="IPR050624">
    <property type="entry name" value="HTH-type_Tx_Regulator"/>
</dbReference>
<feature type="DNA-binding region" description="H-T-H motif" evidence="2">
    <location>
        <begin position="35"/>
        <end position="54"/>
    </location>
</feature>
<dbReference type="SUPFAM" id="SSF46689">
    <property type="entry name" value="Homeodomain-like"/>
    <property type="match status" value="1"/>
</dbReference>
<evidence type="ECO:0000256" key="2">
    <source>
        <dbReference type="PROSITE-ProRule" id="PRU00335"/>
    </source>
</evidence>
<dbReference type="AlphaFoldDB" id="A0A317CDM1"/>
<proteinExistence type="predicted"/>
<sequence length="193" mass="22380">MFMESSTDLRVKRTRRWLQDALRELLQEKPYQKIKIGEIVYRAEVARPTFYLHYASKDDLLISVFDDLFSDFREAIEKELRRENIDLPLFGTLIFNCVRKNAQGLRTILDAGVESLVEKRFRVILVDVQQPIKVIEPVATESEILVPYLDDFVASGIFALLKRWVKEDMVIPDETMGLIVANMGKGLREMVKA</sequence>
<feature type="domain" description="HTH tetR-type" evidence="3">
    <location>
        <begin position="12"/>
        <end position="72"/>
    </location>
</feature>
<dbReference type="Pfam" id="PF00440">
    <property type="entry name" value="TetR_N"/>
    <property type="match status" value="1"/>
</dbReference>
<evidence type="ECO:0000256" key="1">
    <source>
        <dbReference type="ARBA" id="ARBA00023125"/>
    </source>
</evidence>
<keyword evidence="1 2" id="KW-0238">DNA-binding</keyword>
<dbReference type="OrthoDB" id="9811084at2"/>
<comment type="caution">
    <text evidence="4">The sequence shown here is derived from an EMBL/GenBank/DDBJ whole genome shotgun (WGS) entry which is preliminary data.</text>
</comment>
<dbReference type="PANTHER" id="PTHR43479:SF11">
    <property type="entry name" value="ACREF_ENVCD OPERON REPRESSOR-RELATED"/>
    <property type="match status" value="1"/>
</dbReference>
<dbReference type="InterPro" id="IPR001647">
    <property type="entry name" value="HTH_TetR"/>
</dbReference>
<evidence type="ECO:0000313" key="5">
    <source>
        <dbReference type="Proteomes" id="UP000245539"/>
    </source>
</evidence>
<dbReference type="InterPro" id="IPR009057">
    <property type="entry name" value="Homeodomain-like_sf"/>
</dbReference>
<evidence type="ECO:0000259" key="3">
    <source>
        <dbReference type="PROSITE" id="PS50977"/>
    </source>
</evidence>
<dbReference type="EMBL" id="QGKM01000037">
    <property type="protein sequence ID" value="PWQ96487.1"/>
    <property type="molecule type" value="Genomic_DNA"/>
</dbReference>
<evidence type="ECO:0000313" key="4">
    <source>
        <dbReference type="EMBL" id="PWQ96487.1"/>
    </source>
</evidence>
<name>A0A317CDM1_9GAMM</name>
<dbReference type="PROSITE" id="PS50977">
    <property type="entry name" value="HTH_TETR_2"/>
    <property type="match status" value="1"/>
</dbReference>
<keyword evidence="5" id="KW-1185">Reference proteome</keyword>
<dbReference type="PANTHER" id="PTHR43479">
    <property type="entry name" value="ACREF/ENVCD OPERON REPRESSOR-RELATED"/>
    <property type="match status" value="1"/>
</dbReference>
<protein>
    <recommendedName>
        <fullName evidence="3">HTH tetR-type domain-containing protein</fullName>
    </recommendedName>
</protein>
<dbReference type="Proteomes" id="UP000245539">
    <property type="component" value="Unassembled WGS sequence"/>
</dbReference>
<dbReference type="PRINTS" id="PR00455">
    <property type="entry name" value="HTHTETR"/>
</dbReference>
<accession>A0A317CDM1</accession>
<dbReference type="Gene3D" id="1.10.357.10">
    <property type="entry name" value="Tetracycline Repressor, domain 2"/>
    <property type="match status" value="1"/>
</dbReference>